<dbReference type="Proteomes" id="UP000297564">
    <property type="component" value="Unassembled WGS sequence"/>
</dbReference>
<dbReference type="GO" id="GO:0032049">
    <property type="term" value="P:cardiolipin biosynthetic process"/>
    <property type="evidence" value="ECO:0007669"/>
    <property type="project" value="UniProtKB-ARBA"/>
</dbReference>
<organism evidence="4 5">
    <name type="scientific">Ramlibacter rhizophilus</name>
    <dbReference type="NCBI Taxonomy" id="1781167"/>
    <lineage>
        <taxon>Bacteria</taxon>
        <taxon>Pseudomonadati</taxon>
        <taxon>Pseudomonadota</taxon>
        <taxon>Betaproteobacteria</taxon>
        <taxon>Burkholderiales</taxon>
        <taxon>Comamonadaceae</taxon>
        <taxon>Ramlibacter</taxon>
    </lineage>
</organism>
<evidence type="ECO:0000313" key="5">
    <source>
        <dbReference type="Proteomes" id="UP000297564"/>
    </source>
</evidence>
<dbReference type="Pfam" id="PF13091">
    <property type="entry name" value="PLDc_2"/>
    <property type="match status" value="2"/>
</dbReference>
<dbReference type="GO" id="GO:0008808">
    <property type="term" value="F:cardiolipin synthase activity"/>
    <property type="evidence" value="ECO:0007669"/>
    <property type="project" value="TreeGrafter"/>
</dbReference>
<keyword evidence="2" id="KW-0812">Transmembrane</keyword>
<dbReference type="PANTHER" id="PTHR21248">
    <property type="entry name" value="CARDIOLIPIN SYNTHASE"/>
    <property type="match status" value="1"/>
</dbReference>
<gene>
    <name evidence="4" type="ORF">EZ242_00770</name>
</gene>
<proteinExistence type="predicted"/>
<dbReference type="InterPro" id="IPR001736">
    <property type="entry name" value="PLipase_D/transphosphatidylase"/>
</dbReference>
<protein>
    <recommendedName>
        <fullName evidence="3">PLD phosphodiesterase domain-containing protein</fullName>
    </recommendedName>
</protein>
<evidence type="ECO:0000259" key="3">
    <source>
        <dbReference type="PROSITE" id="PS50035"/>
    </source>
</evidence>
<dbReference type="AlphaFoldDB" id="A0A4Z0BYD1"/>
<dbReference type="EMBL" id="SMLL01000001">
    <property type="protein sequence ID" value="TFZ04326.1"/>
    <property type="molecule type" value="Genomic_DNA"/>
</dbReference>
<evidence type="ECO:0000313" key="4">
    <source>
        <dbReference type="EMBL" id="TFZ04326.1"/>
    </source>
</evidence>
<feature type="transmembrane region" description="Helical" evidence="2">
    <location>
        <begin position="70"/>
        <end position="91"/>
    </location>
</feature>
<evidence type="ECO:0000256" key="2">
    <source>
        <dbReference type="SAM" id="Phobius"/>
    </source>
</evidence>
<dbReference type="PANTHER" id="PTHR21248:SF22">
    <property type="entry name" value="PHOSPHOLIPASE D"/>
    <property type="match status" value="1"/>
</dbReference>
<dbReference type="SMART" id="SM00155">
    <property type="entry name" value="PLDc"/>
    <property type="match status" value="2"/>
</dbReference>
<dbReference type="OrthoDB" id="9762009at2"/>
<dbReference type="SUPFAM" id="SSF56024">
    <property type="entry name" value="Phospholipase D/nuclease"/>
    <property type="match status" value="2"/>
</dbReference>
<feature type="domain" description="PLD phosphodiesterase" evidence="3">
    <location>
        <begin position="222"/>
        <end position="249"/>
    </location>
</feature>
<dbReference type="InterPro" id="IPR025202">
    <property type="entry name" value="PLD-like_dom"/>
</dbReference>
<evidence type="ECO:0000256" key="1">
    <source>
        <dbReference type="SAM" id="MobiDB-lite"/>
    </source>
</evidence>
<name>A0A4Z0BYD1_9BURK</name>
<comment type="caution">
    <text evidence="4">The sequence shown here is derived from an EMBL/GenBank/DDBJ whole genome shotgun (WGS) entry which is preliminary data.</text>
</comment>
<keyword evidence="5" id="KW-1185">Reference proteome</keyword>
<accession>A0A4Z0BYD1</accession>
<keyword evidence="2" id="KW-0472">Membrane</keyword>
<feature type="compositionally biased region" description="Basic residues" evidence="1">
    <location>
        <begin position="40"/>
        <end position="54"/>
    </location>
</feature>
<sequence length="487" mass="54330">MRSAAWRASRAWTTGCRSMPKPAASRRCKVAADAASRNATRLRRPTRRPRRRSPPHGTEGLATGRTAMSWPLRIGVALGAAVVPAVMLWSARRHRSPVLDLPHDAPIGQLLPSLAGIGLGTPIVGNDAEVLENGAFFDALLERIGRARRSVHLETFLWEHGELSDRVTEALCERARAGVEVRVLLDSAGARWLGHIVPRRLRESRCELAYFHRAAIRNLGVLSDRDHRKIVVVDGEEAFVGGHCITDRWLGDAEDGRHYADVSLRLRGPIVHNVQAAFCENWCASTRTILVGEHIFPHLAPAGPLRMHAMYAKPSGSAPAVKVVHHAALCLARERIWIQNPYFIPKAEAIDALARAVARGVDVRVLMPSSGSTDKEFVQHAAHRNFQQLLSIGVRLFEYPHTLLHQKIMTIDRQWFAIGSSNFDDRSFDTNDEIMIGVMDAALTARMDGIFEKYAARAREIRLGAWERRGLLHKLQDRAVYQFNEVL</sequence>
<feature type="region of interest" description="Disordered" evidence="1">
    <location>
        <begin position="30"/>
        <end position="64"/>
    </location>
</feature>
<reference evidence="4 5" key="1">
    <citation type="submission" date="2019-03" db="EMBL/GenBank/DDBJ databases">
        <title>Ramlibacter rhizophilus CCTCC AB2015357, whole genome shotgun sequence.</title>
        <authorList>
            <person name="Zhang X."/>
            <person name="Feng G."/>
            <person name="Zhu H."/>
        </authorList>
    </citation>
    <scope>NUCLEOTIDE SEQUENCE [LARGE SCALE GENOMIC DNA]</scope>
    <source>
        <strain evidence="4 5">CCTCC AB2015357</strain>
    </source>
</reference>
<dbReference type="Gene3D" id="3.30.870.10">
    <property type="entry name" value="Endonuclease Chain A"/>
    <property type="match status" value="2"/>
</dbReference>
<dbReference type="GO" id="GO:0016020">
    <property type="term" value="C:membrane"/>
    <property type="evidence" value="ECO:0007669"/>
    <property type="project" value="TreeGrafter"/>
</dbReference>
<keyword evidence="2" id="KW-1133">Transmembrane helix</keyword>
<feature type="domain" description="PLD phosphodiesterase" evidence="3">
    <location>
        <begin position="400"/>
        <end position="427"/>
    </location>
</feature>
<dbReference type="CDD" id="cd09110">
    <property type="entry name" value="PLDc_CLS_1"/>
    <property type="match status" value="1"/>
</dbReference>
<dbReference type="PROSITE" id="PS50035">
    <property type="entry name" value="PLD"/>
    <property type="match status" value="2"/>
</dbReference>